<evidence type="ECO:0000259" key="6">
    <source>
        <dbReference type="PROSITE" id="PS51198"/>
    </source>
</evidence>
<dbReference type="Pfam" id="PF13538">
    <property type="entry name" value="UvrD_C_2"/>
    <property type="match status" value="1"/>
</dbReference>
<dbReference type="GO" id="GO:0005829">
    <property type="term" value="C:cytosol"/>
    <property type="evidence" value="ECO:0007669"/>
    <property type="project" value="TreeGrafter"/>
</dbReference>
<evidence type="ECO:0000256" key="3">
    <source>
        <dbReference type="ARBA" id="ARBA00022806"/>
    </source>
</evidence>
<dbReference type="InterPro" id="IPR027785">
    <property type="entry name" value="UvrD-like_helicase_C"/>
</dbReference>
<dbReference type="AlphaFoldDB" id="A0A6N7QSG7"/>
<accession>A0A6N7QSG7</accession>
<dbReference type="SUPFAM" id="SSF52540">
    <property type="entry name" value="P-loop containing nucleoside triphosphate hydrolases"/>
    <property type="match status" value="1"/>
</dbReference>
<dbReference type="GO" id="GO:0016787">
    <property type="term" value="F:hydrolase activity"/>
    <property type="evidence" value="ECO:0007669"/>
    <property type="project" value="UniProtKB-UniRule"/>
</dbReference>
<feature type="binding site" evidence="5">
    <location>
        <begin position="236"/>
        <end position="243"/>
    </location>
    <ligand>
        <name>ATP</name>
        <dbReference type="ChEBI" id="CHEBI:30616"/>
    </ligand>
</feature>
<evidence type="ECO:0000313" key="7">
    <source>
        <dbReference type="EMBL" id="MRI64948.1"/>
    </source>
</evidence>
<evidence type="ECO:0000256" key="4">
    <source>
        <dbReference type="ARBA" id="ARBA00022840"/>
    </source>
</evidence>
<keyword evidence="4 5" id="KW-0067">ATP-binding</keyword>
<sequence>MAADEREGQEWQQEKQRVTDVVEEIDKKITTLQSRVKGLKEDVIDIRRDFWEDVTVNIEEMDDKIETEASIKQQAEFLSERERSHGQVSERLDILHRLKDKPYFGRIDFQEDGQTDEQSIYIGLASVMDEAEENFLVYDWRAPISSMYYDYPPGPASYDTVQGNISGEITLKRQYMIRNGELQGMFDTGLTIGDHLLQSVLGNQASTKMKSIVSTIQKEQNQIIRNEKARVLIVQGVAGSGKTSAALQRVAYLLYRYRETLTSEQIVLFSPNPLFNSYVATVLPELGEDNMQQMTFYQYLHRQLDDSFQLETPFEQMEYYLQKRAENYEARVEAMHYKASLDYKELIDRFLDRLSNQGLVFRNITFRGQIVIPKQMVEKYFYQTESSLAIPDRLEKVANWILYQLKKLEKIEREKDWVLEESELLEKADYVDVHQTLQEENRFSEDTFDDYDREEEMLRKRVVAWRLRPLRKKVKQLAFVDPLKSFRQLFTSKGRIADTEVTLPNQWQEICRITEDYLKHRYLTWEDAPAYIYFEKSLLGFDAQRAIQHLFIDEAQDYTPFQFALMKKMFPVSRMTLLGDINQAIYAHALREETLLSEKWQEKHERIVLTRSYRSTAPIVEFTKSFMPNGDLIEPFERDGETPVVMELEQRDVLIEKVLDQINEYEQEGHETIALIGKTMQECVDIYERLKNRIDIHLMTQEAHIFEKGIVVIPAYLAKGIEFDAVIIADASNNNFNDELERNLFYTACTRAMHQLALFTIGKPTHFIENIPKQKYRHYKVHQIWDKGTG</sequence>
<evidence type="ECO:0000313" key="8">
    <source>
        <dbReference type="Proteomes" id="UP000435187"/>
    </source>
</evidence>
<keyword evidence="2 5" id="KW-0378">Hydrolase</keyword>
<protein>
    <submittedName>
        <fullName evidence="7">AAA family ATPase</fullName>
    </submittedName>
</protein>
<proteinExistence type="predicted"/>
<feature type="domain" description="UvrD-like helicase ATP-binding" evidence="6">
    <location>
        <begin position="215"/>
        <end position="616"/>
    </location>
</feature>
<dbReference type="InterPro" id="IPR000212">
    <property type="entry name" value="DNA_helicase_UvrD/REP"/>
</dbReference>
<dbReference type="GO" id="GO:0005524">
    <property type="term" value="F:ATP binding"/>
    <property type="evidence" value="ECO:0007669"/>
    <property type="project" value="UniProtKB-UniRule"/>
</dbReference>
<dbReference type="GO" id="GO:0000725">
    <property type="term" value="P:recombinational repair"/>
    <property type="evidence" value="ECO:0007669"/>
    <property type="project" value="TreeGrafter"/>
</dbReference>
<evidence type="ECO:0000256" key="1">
    <source>
        <dbReference type="ARBA" id="ARBA00022741"/>
    </source>
</evidence>
<dbReference type="GO" id="GO:0003677">
    <property type="term" value="F:DNA binding"/>
    <property type="evidence" value="ECO:0007669"/>
    <property type="project" value="InterPro"/>
</dbReference>
<dbReference type="EMBL" id="WJEE01000001">
    <property type="protein sequence ID" value="MRI64948.1"/>
    <property type="molecule type" value="Genomic_DNA"/>
</dbReference>
<gene>
    <name evidence="7" type="ORF">GH885_01125</name>
</gene>
<dbReference type="InterPro" id="IPR048228">
    <property type="entry name" value="HelD_bacillota"/>
</dbReference>
<dbReference type="PANTHER" id="PTHR11070:SF17">
    <property type="entry name" value="DNA HELICASE IV"/>
    <property type="match status" value="1"/>
</dbReference>
<organism evidence="7 8">
    <name type="scientific">Gracilibacillus thailandensis</name>
    <dbReference type="NCBI Taxonomy" id="563735"/>
    <lineage>
        <taxon>Bacteria</taxon>
        <taxon>Bacillati</taxon>
        <taxon>Bacillota</taxon>
        <taxon>Bacilli</taxon>
        <taxon>Bacillales</taxon>
        <taxon>Bacillaceae</taxon>
        <taxon>Gracilibacillus</taxon>
    </lineage>
</organism>
<evidence type="ECO:0000256" key="5">
    <source>
        <dbReference type="PROSITE-ProRule" id="PRU00560"/>
    </source>
</evidence>
<dbReference type="PANTHER" id="PTHR11070">
    <property type="entry name" value="UVRD / RECB / PCRA DNA HELICASE FAMILY MEMBER"/>
    <property type="match status" value="1"/>
</dbReference>
<name>A0A6N7QSG7_9BACI</name>
<dbReference type="GO" id="GO:0043138">
    <property type="term" value="F:3'-5' DNA helicase activity"/>
    <property type="evidence" value="ECO:0007669"/>
    <property type="project" value="TreeGrafter"/>
</dbReference>
<reference evidence="7 8" key="1">
    <citation type="submission" date="2019-10" db="EMBL/GenBank/DDBJ databases">
        <title>Gracilibacillus salitolerans sp. nov., a moderate halophile isolated from a saline soil in northwest China.</title>
        <authorList>
            <person name="Gan L."/>
        </authorList>
    </citation>
    <scope>NUCLEOTIDE SEQUENCE [LARGE SCALE GENOMIC DNA]</scope>
    <source>
        <strain evidence="7 8">TP2-8</strain>
    </source>
</reference>
<dbReference type="InterPro" id="IPR027417">
    <property type="entry name" value="P-loop_NTPase"/>
</dbReference>
<dbReference type="RefSeq" id="WP_163578362.1">
    <property type="nucleotide sequence ID" value="NZ_JBHUMW010000007.1"/>
</dbReference>
<evidence type="ECO:0000256" key="2">
    <source>
        <dbReference type="ARBA" id="ARBA00022801"/>
    </source>
</evidence>
<dbReference type="Proteomes" id="UP000435187">
    <property type="component" value="Unassembled WGS sequence"/>
</dbReference>
<comment type="caution">
    <text evidence="7">The sequence shown here is derived from an EMBL/GenBank/DDBJ whole genome shotgun (WGS) entry which is preliminary data.</text>
</comment>
<dbReference type="NCBIfam" id="NF041464">
    <property type="entry name" value="HelD_BACSU"/>
    <property type="match status" value="1"/>
</dbReference>
<keyword evidence="3 5" id="KW-0347">Helicase</keyword>
<keyword evidence="1 5" id="KW-0547">Nucleotide-binding</keyword>
<dbReference type="PROSITE" id="PS51198">
    <property type="entry name" value="UVRD_HELICASE_ATP_BIND"/>
    <property type="match status" value="1"/>
</dbReference>
<dbReference type="Pfam" id="PF00580">
    <property type="entry name" value="UvrD-helicase"/>
    <property type="match status" value="1"/>
</dbReference>
<dbReference type="Gene3D" id="3.40.50.300">
    <property type="entry name" value="P-loop containing nucleotide triphosphate hydrolases"/>
    <property type="match status" value="3"/>
</dbReference>
<dbReference type="InterPro" id="IPR014016">
    <property type="entry name" value="UvrD-like_ATP-bd"/>
</dbReference>
<keyword evidence="8" id="KW-1185">Reference proteome</keyword>